<gene>
    <name evidence="1" type="ORF">LY89DRAFT_737122</name>
</gene>
<dbReference type="GeneID" id="28829944"/>
<dbReference type="KEGG" id="psco:LY89DRAFT_737122"/>
<protein>
    <recommendedName>
        <fullName evidence="3">ABM domain-containing protein</fullName>
    </recommendedName>
</protein>
<dbReference type="InParanoid" id="A0A194WYU6"/>
<name>A0A194WYU6_MOLSC</name>
<evidence type="ECO:0000313" key="1">
    <source>
        <dbReference type="EMBL" id="KUJ13138.1"/>
    </source>
</evidence>
<dbReference type="Proteomes" id="UP000070700">
    <property type="component" value="Unassembled WGS sequence"/>
</dbReference>
<organism evidence="1 2">
    <name type="scientific">Mollisia scopiformis</name>
    <name type="common">Conifer needle endophyte fungus</name>
    <name type="synonym">Phialocephala scopiformis</name>
    <dbReference type="NCBI Taxonomy" id="149040"/>
    <lineage>
        <taxon>Eukaryota</taxon>
        <taxon>Fungi</taxon>
        <taxon>Dikarya</taxon>
        <taxon>Ascomycota</taxon>
        <taxon>Pezizomycotina</taxon>
        <taxon>Leotiomycetes</taxon>
        <taxon>Helotiales</taxon>
        <taxon>Mollisiaceae</taxon>
        <taxon>Mollisia</taxon>
    </lineage>
</organism>
<evidence type="ECO:0008006" key="3">
    <source>
        <dbReference type="Google" id="ProtNLM"/>
    </source>
</evidence>
<sequence length="205" mass="23043">MQFALRDASTVDGSEWKNLISLFKGADGNVSTFWAVQEEDKKVAGIAVSWKSLDNQAAFFKKIELSKAIKAVTSKSIYNDMVIFLVDPAPTLSAPAVELVSWIYLVSKIDKEREDKVAYGFLKFADAISSRAPEAAGGLVSGWGQMPFEHEDVESRRFTSFIGWKSVEDHYKCKETPPFLENIHWLMENDDSGIEMVHYKYVDSA</sequence>
<dbReference type="OrthoDB" id="3830579at2759"/>
<reference evidence="1 2" key="1">
    <citation type="submission" date="2015-10" db="EMBL/GenBank/DDBJ databases">
        <title>Full genome of DAOMC 229536 Phialocephala scopiformis, a fungal endophyte of spruce producing the potent anti-insectan compound rugulosin.</title>
        <authorList>
            <consortium name="DOE Joint Genome Institute"/>
            <person name="Walker A.K."/>
            <person name="Frasz S.L."/>
            <person name="Seifert K.A."/>
            <person name="Miller J.D."/>
            <person name="Mondo S.J."/>
            <person name="Labutti K."/>
            <person name="Lipzen A."/>
            <person name="Dockter R."/>
            <person name="Kennedy M."/>
            <person name="Grigoriev I.V."/>
            <person name="Spatafora J.W."/>
        </authorList>
    </citation>
    <scope>NUCLEOTIDE SEQUENCE [LARGE SCALE GENOMIC DNA]</scope>
    <source>
        <strain evidence="1 2">CBS 120377</strain>
    </source>
</reference>
<accession>A0A194WYU6</accession>
<evidence type="ECO:0000313" key="2">
    <source>
        <dbReference type="Proteomes" id="UP000070700"/>
    </source>
</evidence>
<dbReference type="RefSeq" id="XP_018067493.1">
    <property type="nucleotide sequence ID" value="XM_018220218.1"/>
</dbReference>
<keyword evidence="2" id="KW-1185">Reference proteome</keyword>
<proteinExistence type="predicted"/>
<dbReference type="EMBL" id="KQ947422">
    <property type="protein sequence ID" value="KUJ13138.1"/>
    <property type="molecule type" value="Genomic_DNA"/>
</dbReference>
<dbReference type="AlphaFoldDB" id="A0A194WYU6"/>